<dbReference type="Pfam" id="PF06283">
    <property type="entry name" value="ThuA"/>
    <property type="match status" value="1"/>
</dbReference>
<organism evidence="2 3">
    <name type="scientific">Falsiroseomonas algicola</name>
    <dbReference type="NCBI Taxonomy" id="2716930"/>
    <lineage>
        <taxon>Bacteria</taxon>
        <taxon>Pseudomonadati</taxon>
        <taxon>Pseudomonadota</taxon>
        <taxon>Alphaproteobacteria</taxon>
        <taxon>Acetobacterales</taxon>
        <taxon>Roseomonadaceae</taxon>
        <taxon>Falsiroseomonas</taxon>
    </lineage>
</organism>
<keyword evidence="3" id="KW-1185">Reference proteome</keyword>
<dbReference type="InterPro" id="IPR029010">
    <property type="entry name" value="ThuA-like"/>
</dbReference>
<evidence type="ECO:0000259" key="1">
    <source>
        <dbReference type="Pfam" id="PF06283"/>
    </source>
</evidence>
<dbReference type="Proteomes" id="UP000475385">
    <property type="component" value="Unassembled WGS sequence"/>
</dbReference>
<evidence type="ECO:0000313" key="2">
    <source>
        <dbReference type="EMBL" id="NGM19743.1"/>
    </source>
</evidence>
<dbReference type="InterPro" id="IPR029062">
    <property type="entry name" value="Class_I_gatase-like"/>
</dbReference>
<dbReference type="EMBL" id="JAAIKB010000002">
    <property type="protein sequence ID" value="NGM19743.1"/>
    <property type="molecule type" value="Genomic_DNA"/>
</dbReference>
<accession>A0A6M1LHG4</accession>
<proteinExistence type="predicted"/>
<dbReference type="AlphaFoldDB" id="A0A6M1LHG4"/>
<dbReference type="RefSeq" id="WP_164693623.1">
    <property type="nucleotide sequence ID" value="NZ_JAAIKB010000002.1"/>
</dbReference>
<sequence>MTKQALIVWGGWPGHQPKECADIVAAMLKEDGFDVVLENTTEAYTDPALGDFNLIVPMVTMSTIEKEEVEGLSNAVRAGTGLAGFHGQMADSFRNEVRYQFMVGGQWVAHPGNIIDYTVQITKPDDPIMQGISDFPYRSEQYYMHVDPNNEVLATTTFSGEHADWIAGHVMPVVWKRRHGKGRVFYSSLGHVAAELEVPSMRTILRRGMNWAARD</sequence>
<dbReference type="PANTHER" id="PTHR40469">
    <property type="entry name" value="SECRETED GLYCOSYL HYDROLASE"/>
    <property type="match status" value="1"/>
</dbReference>
<dbReference type="Gene3D" id="3.40.50.880">
    <property type="match status" value="1"/>
</dbReference>
<gene>
    <name evidence="2" type="ORF">G3576_06930</name>
</gene>
<reference evidence="2 3" key="1">
    <citation type="submission" date="2020-03" db="EMBL/GenBank/DDBJ databases">
        <title>Roseomonas stagni sp. nov., isolated from pond water in Japan.</title>
        <authorList>
            <person name="Furuhata K."/>
            <person name="Miyamoto H."/>
            <person name="Goto K."/>
        </authorList>
    </citation>
    <scope>NUCLEOTIDE SEQUENCE [LARGE SCALE GENOMIC DNA]</scope>
    <source>
        <strain evidence="2 3">PeD5</strain>
    </source>
</reference>
<feature type="domain" description="ThuA-like" evidence="1">
    <location>
        <begin position="5"/>
        <end position="212"/>
    </location>
</feature>
<dbReference type="PANTHER" id="PTHR40469:SF2">
    <property type="entry name" value="GALACTOSE-BINDING DOMAIN-LIKE SUPERFAMILY PROTEIN"/>
    <property type="match status" value="1"/>
</dbReference>
<name>A0A6M1LHG4_9PROT</name>
<protein>
    <recommendedName>
        <fullName evidence="1">ThuA-like domain-containing protein</fullName>
    </recommendedName>
</protein>
<dbReference type="SUPFAM" id="SSF52317">
    <property type="entry name" value="Class I glutamine amidotransferase-like"/>
    <property type="match status" value="1"/>
</dbReference>
<evidence type="ECO:0000313" key="3">
    <source>
        <dbReference type="Proteomes" id="UP000475385"/>
    </source>
</evidence>
<comment type="caution">
    <text evidence="2">The sequence shown here is derived from an EMBL/GenBank/DDBJ whole genome shotgun (WGS) entry which is preliminary data.</text>
</comment>